<dbReference type="SUPFAM" id="SSF52743">
    <property type="entry name" value="Subtilisin-like"/>
    <property type="match status" value="1"/>
</dbReference>
<dbReference type="Pfam" id="PF00082">
    <property type="entry name" value="Peptidase_S8"/>
    <property type="match status" value="1"/>
</dbReference>
<feature type="region of interest" description="Disordered" evidence="7">
    <location>
        <begin position="451"/>
        <end position="512"/>
    </location>
</feature>
<feature type="active site" description="Charge relay system" evidence="5 6">
    <location>
        <position position="386"/>
    </location>
</feature>
<dbReference type="PRINTS" id="PR00723">
    <property type="entry name" value="SUBTILISIN"/>
</dbReference>
<dbReference type="EC" id="3.4.21.62" evidence="9"/>
<feature type="active site" description="Charge relay system" evidence="5 6">
    <location>
        <position position="230"/>
    </location>
</feature>
<dbReference type="KEGG" id="aagg:ETAA8_53340"/>
<evidence type="ECO:0000256" key="6">
    <source>
        <dbReference type="PROSITE-ProRule" id="PRU01240"/>
    </source>
</evidence>
<evidence type="ECO:0000256" key="1">
    <source>
        <dbReference type="ARBA" id="ARBA00011073"/>
    </source>
</evidence>
<sequence length="512" mass="52525">MISNSIGNQLSVTGTAQVIVVLKPSTAASMVKPSLGLASAFPVRESRGAMAAPEATMLQLASCFRISETSQASAMATSGPRGLLATAGGKWYEGARSAASHTPAARIFPNLGVMLGSVDQTGLASLQNNNEVKDVMLAPKFSLIRPVERKPAPPTGAAAGNTVTWGVKRLKADKLHASGITGKGIIVGHLDTGIDGSHPALKKAIHAFAEFDLFGFEVSPTPTAHDTGDHGTHTAGTIAGRASGGQAIGVAPEALLASAIVIEGGEVIARILAGMDWAIGQGSRILNMSLGLRGFSDDFLPLTQLLREKGVLPVFAVGNEGAGTSRSPGNYDEALSVGAMDDRDGVADFSSSQRFSRWSVPDMVAPGVDTLSAQPGGGFQLMSGSSMATPHVAGLAALLLEAVPSATVDQLEQAIFDSCQQLTTEPIARQNRGVPDAVAALAALRLATGSAAPAPAAPPAAVIKKATKKKAKKVAKGTAKPASKKAAKPKKPVVKKKVKKKVKKAVKTKVKK</sequence>
<dbReference type="InterPro" id="IPR000209">
    <property type="entry name" value="Peptidase_S8/S53_dom"/>
</dbReference>
<evidence type="ECO:0000256" key="4">
    <source>
        <dbReference type="ARBA" id="ARBA00022825"/>
    </source>
</evidence>
<evidence type="ECO:0000313" key="9">
    <source>
        <dbReference type="EMBL" id="QDU30215.1"/>
    </source>
</evidence>
<evidence type="ECO:0000313" key="10">
    <source>
        <dbReference type="Proteomes" id="UP000315017"/>
    </source>
</evidence>
<evidence type="ECO:0000256" key="7">
    <source>
        <dbReference type="SAM" id="MobiDB-lite"/>
    </source>
</evidence>
<dbReference type="Gene3D" id="3.40.50.200">
    <property type="entry name" value="Peptidase S8/S53 domain"/>
    <property type="match status" value="1"/>
</dbReference>
<dbReference type="PANTHER" id="PTHR43399">
    <property type="entry name" value="SUBTILISIN-RELATED"/>
    <property type="match status" value="1"/>
</dbReference>
<dbReference type="PROSITE" id="PS51892">
    <property type="entry name" value="SUBTILASE"/>
    <property type="match status" value="1"/>
</dbReference>
<dbReference type="RefSeq" id="WP_145095321.1">
    <property type="nucleotide sequence ID" value="NZ_CP036274.1"/>
</dbReference>
<protein>
    <submittedName>
        <fullName evidence="9">Subtilisin BL</fullName>
        <ecNumber evidence="9">3.4.21.62</ecNumber>
    </submittedName>
</protein>
<dbReference type="EMBL" id="CP036274">
    <property type="protein sequence ID" value="QDU30215.1"/>
    <property type="molecule type" value="Genomic_DNA"/>
</dbReference>
<dbReference type="InterPro" id="IPR036852">
    <property type="entry name" value="Peptidase_S8/S53_dom_sf"/>
</dbReference>
<dbReference type="GO" id="GO:0006508">
    <property type="term" value="P:proteolysis"/>
    <property type="evidence" value="ECO:0007669"/>
    <property type="project" value="UniProtKB-KW"/>
</dbReference>
<proteinExistence type="inferred from homology"/>
<evidence type="ECO:0000259" key="8">
    <source>
        <dbReference type="Pfam" id="PF00082"/>
    </source>
</evidence>
<keyword evidence="2 6" id="KW-0645">Protease</keyword>
<evidence type="ECO:0000256" key="5">
    <source>
        <dbReference type="PIRSR" id="PIRSR615500-1"/>
    </source>
</evidence>
<keyword evidence="4 6" id="KW-0720">Serine protease</keyword>
<feature type="domain" description="Peptidase S8/S53" evidence="8">
    <location>
        <begin position="182"/>
        <end position="422"/>
    </location>
</feature>
<feature type="active site" description="Charge relay system" evidence="5 6">
    <location>
        <position position="191"/>
    </location>
</feature>
<reference evidence="9 10" key="1">
    <citation type="submission" date="2019-02" db="EMBL/GenBank/DDBJ databases">
        <title>Deep-cultivation of Planctomycetes and their phenomic and genomic characterization uncovers novel biology.</title>
        <authorList>
            <person name="Wiegand S."/>
            <person name="Jogler M."/>
            <person name="Boedeker C."/>
            <person name="Pinto D."/>
            <person name="Vollmers J."/>
            <person name="Rivas-Marin E."/>
            <person name="Kohn T."/>
            <person name="Peeters S.H."/>
            <person name="Heuer A."/>
            <person name="Rast P."/>
            <person name="Oberbeckmann S."/>
            <person name="Bunk B."/>
            <person name="Jeske O."/>
            <person name="Meyerdierks A."/>
            <person name="Storesund J.E."/>
            <person name="Kallscheuer N."/>
            <person name="Luecker S."/>
            <person name="Lage O.M."/>
            <person name="Pohl T."/>
            <person name="Merkel B.J."/>
            <person name="Hornburger P."/>
            <person name="Mueller R.-W."/>
            <person name="Bruemmer F."/>
            <person name="Labrenz M."/>
            <person name="Spormann A.M."/>
            <person name="Op den Camp H."/>
            <person name="Overmann J."/>
            <person name="Amann R."/>
            <person name="Jetten M.S.M."/>
            <person name="Mascher T."/>
            <person name="Medema M.H."/>
            <person name="Devos D.P."/>
            <person name="Kaster A.-K."/>
            <person name="Ovreas L."/>
            <person name="Rohde M."/>
            <person name="Galperin M.Y."/>
            <person name="Jogler C."/>
        </authorList>
    </citation>
    <scope>NUCLEOTIDE SEQUENCE [LARGE SCALE GENOMIC DNA]</scope>
    <source>
        <strain evidence="9 10">ETA_A8</strain>
    </source>
</reference>
<organism evidence="9 10">
    <name type="scientific">Anatilimnocola aggregata</name>
    <dbReference type="NCBI Taxonomy" id="2528021"/>
    <lineage>
        <taxon>Bacteria</taxon>
        <taxon>Pseudomonadati</taxon>
        <taxon>Planctomycetota</taxon>
        <taxon>Planctomycetia</taxon>
        <taxon>Pirellulales</taxon>
        <taxon>Pirellulaceae</taxon>
        <taxon>Anatilimnocola</taxon>
    </lineage>
</organism>
<evidence type="ECO:0000256" key="2">
    <source>
        <dbReference type="ARBA" id="ARBA00022670"/>
    </source>
</evidence>
<comment type="similarity">
    <text evidence="1 6">Belongs to the peptidase S8 family.</text>
</comment>
<dbReference type="InterPro" id="IPR015500">
    <property type="entry name" value="Peptidase_S8_subtilisin-rel"/>
</dbReference>
<accession>A0A517YJ24</accession>
<feature type="compositionally biased region" description="Basic residues" evidence="7">
    <location>
        <begin position="465"/>
        <end position="475"/>
    </location>
</feature>
<dbReference type="Proteomes" id="UP000315017">
    <property type="component" value="Chromosome"/>
</dbReference>
<gene>
    <name evidence="9" type="ORF">ETAA8_53340</name>
</gene>
<keyword evidence="3 6" id="KW-0378">Hydrolase</keyword>
<dbReference type="AlphaFoldDB" id="A0A517YJ24"/>
<feature type="compositionally biased region" description="Basic residues" evidence="7">
    <location>
        <begin position="482"/>
        <end position="512"/>
    </location>
</feature>
<dbReference type="OrthoDB" id="252653at2"/>
<name>A0A517YJ24_9BACT</name>
<dbReference type="GO" id="GO:0004252">
    <property type="term" value="F:serine-type endopeptidase activity"/>
    <property type="evidence" value="ECO:0007669"/>
    <property type="project" value="UniProtKB-UniRule"/>
</dbReference>
<dbReference type="PANTHER" id="PTHR43399:SF4">
    <property type="entry name" value="CELL WALL-ASSOCIATED PROTEASE"/>
    <property type="match status" value="1"/>
</dbReference>
<feature type="compositionally biased region" description="Low complexity" evidence="7">
    <location>
        <begin position="451"/>
        <end position="464"/>
    </location>
</feature>
<dbReference type="InterPro" id="IPR051048">
    <property type="entry name" value="Peptidase_S8/S53_subtilisin"/>
</dbReference>
<keyword evidence="10" id="KW-1185">Reference proteome</keyword>
<evidence type="ECO:0000256" key="3">
    <source>
        <dbReference type="ARBA" id="ARBA00022801"/>
    </source>
</evidence>